<feature type="compositionally biased region" description="Basic residues" evidence="6">
    <location>
        <begin position="257"/>
        <end position="279"/>
    </location>
</feature>
<dbReference type="SMART" id="SM01382">
    <property type="entry name" value="Ribosomal_L2_C"/>
    <property type="match status" value="1"/>
</dbReference>
<dbReference type="Proteomes" id="UP000229893">
    <property type="component" value="Unassembled WGS sequence"/>
</dbReference>
<dbReference type="GO" id="GO:0002181">
    <property type="term" value="P:cytoplasmic translation"/>
    <property type="evidence" value="ECO:0007669"/>
    <property type="project" value="TreeGrafter"/>
</dbReference>
<gene>
    <name evidence="5" type="primary">rplB</name>
    <name evidence="9" type="ORF">COV57_00945</name>
</gene>
<dbReference type="FunFam" id="2.30.30.30:FF:000001">
    <property type="entry name" value="50S ribosomal protein L2"/>
    <property type="match status" value="1"/>
</dbReference>
<accession>A0A2H0NAB5</accession>
<evidence type="ECO:0000256" key="1">
    <source>
        <dbReference type="ARBA" id="ARBA00005636"/>
    </source>
</evidence>
<evidence type="ECO:0000259" key="8">
    <source>
        <dbReference type="SMART" id="SM01383"/>
    </source>
</evidence>
<evidence type="ECO:0000256" key="6">
    <source>
        <dbReference type="SAM" id="MobiDB-lite"/>
    </source>
</evidence>
<protein>
    <recommendedName>
        <fullName evidence="4 5">Large ribosomal subunit protein uL2</fullName>
    </recommendedName>
</protein>
<dbReference type="FunFam" id="4.10.950.10:FF:000001">
    <property type="entry name" value="50S ribosomal protein L2"/>
    <property type="match status" value="1"/>
</dbReference>
<comment type="subunit">
    <text evidence="5">Part of the 50S ribosomal subunit. Forms a bridge to the 30S subunit in the 70S ribosome.</text>
</comment>
<keyword evidence="5" id="KW-0699">rRNA-binding</keyword>
<dbReference type="SMART" id="SM01383">
    <property type="entry name" value="Ribosomal_L2"/>
    <property type="match status" value="1"/>
</dbReference>
<keyword evidence="2 5" id="KW-0689">Ribosomal protein</keyword>
<keyword evidence="5" id="KW-0694">RNA-binding</keyword>
<dbReference type="Gene3D" id="2.40.50.140">
    <property type="entry name" value="Nucleic acid-binding proteins"/>
    <property type="match status" value="1"/>
</dbReference>
<dbReference type="SUPFAM" id="SSF50104">
    <property type="entry name" value="Translation proteins SH3-like domain"/>
    <property type="match status" value="1"/>
</dbReference>
<dbReference type="Gene3D" id="4.10.950.10">
    <property type="entry name" value="Ribosomal protein L2, domain 3"/>
    <property type="match status" value="1"/>
</dbReference>
<sequence>MNMKKFKPTSKGRRQMTVVDMKHLSKDGPLKSLTKKLKKHSGRNNAGRITMRHQGGGHKKIYRMIDFKQQKYDILAKVEGIEYDPYRTAFIARIVYLTGERSYILASQGLKAGDKIIISTKAPLEKGNRMPLKNVPIGYEVFNIEMQPGKGGELARSAGSYAEVSAHEGKFTNLKLPSGEVRKVLTESYATIGRVSNPENNLVSIGKAGRSRWMGIRPTVRGSAMNPVDHPYGGGEGRTQRGTKRPKDKWGNITGGRKTRSKKNPSNKLIISRRKNKRR</sequence>
<dbReference type="GO" id="GO:0015934">
    <property type="term" value="C:large ribosomal subunit"/>
    <property type="evidence" value="ECO:0007669"/>
    <property type="project" value="InterPro"/>
</dbReference>
<evidence type="ECO:0000256" key="5">
    <source>
        <dbReference type="HAMAP-Rule" id="MF_01320"/>
    </source>
</evidence>
<dbReference type="GO" id="GO:0019843">
    <property type="term" value="F:rRNA binding"/>
    <property type="evidence" value="ECO:0007669"/>
    <property type="project" value="UniProtKB-UniRule"/>
</dbReference>
<comment type="function">
    <text evidence="5">One of the primary rRNA binding proteins. Required for association of the 30S and 50S subunits to form the 70S ribosome, for tRNA binding and peptide bond formation. It has been suggested to have peptidyltransferase activity; this is somewhat controversial. Makes several contacts with the 16S rRNA in the 70S ribosome.</text>
</comment>
<dbReference type="Gene3D" id="2.30.30.30">
    <property type="match status" value="1"/>
</dbReference>
<comment type="similarity">
    <text evidence="1 5">Belongs to the universal ribosomal protein uL2 family.</text>
</comment>
<dbReference type="GO" id="GO:0016740">
    <property type="term" value="F:transferase activity"/>
    <property type="evidence" value="ECO:0007669"/>
    <property type="project" value="InterPro"/>
</dbReference>
<dbReference type="InterPro" id="IPR014722">
    <property type="entry name" value="Rib_uL2_dom2"/>
</dbReference>
<dbReference type="InterPro" id="IPR022669">
    <property type="entry name" value="Ribosomal_uL2_C"/>
</dbReference>
<dbReference type="Pfam" id="PF00181">
    <property type="entry name" value="Ribosomal_L2_N"/>
    <property type="match status" value="1"/>
</dbReference>
<keyword evidence="3 5" id="KW-0687">Ribonucleoprotein</keyword>
<dbReference type="EMBL" id="PCWO01000015">
    <property type="protein sequence ID" value="PIR05075.1"/>
    <property type="molecule type" value="Genomic_DNA"/>
</dbReference>
<dbReference type="Pfam" id="PF03947">
    <property type="entry name" value="Ribosomal_L2_C"/>
    <property type="match status" value="1"/>
</dbReference>
<organism evidence="9 10">
    <name type="scientific">Candidatus Liptonbacteria bacterium CG11_big_fil_rev_8_21_14_0_20_35_14</name>
    <dbReference type="NCBI Taxonomy" id="1974634"/>
    <lineage>
        <taxon>Bacteria</taxon>
        <taxon>Candidatus Liptoniibacteriota</taxon>
    </lineage>
</organism>
<evidence type="ECO:0000313" key="9">
    <source>
        <dbReference type="EMBL" id="PIR05075.1"/>
    </source>
</evidence>
<evidence type="ECO:0000256" key="4">
    <source>
        <dbReference type="ARBA" id="ARBA00035242"/>
    </source>
</evidence>
<feature type="region of interest" description="Disordered" evidence="6">
    <location>
        <begin position="219"/>
        <end position="279"/>
    </location>
</feature>
<name>A0A2H0NAB5_9BACT</name>
<dbReference type="InterPro" id="IPR014726">
    <property type="entry name" value="Ribosomal_uL2_dom3"/>
</dbReference>
<dbReference type="AlphaFoldDB" id="A0A2H0NAB5"/>
<dbReference type="PANTHER" id="PTHR13691">
    <property type="entry name" value="RIBOSOMAL PROTEIN L2"/>
    <property type="match status" value="1"/>
</dbReference>
<feature type="domain" description="Large ribosomal subunit protein uL2 C-terminal" evidence="7">
    <location>
        <begin position="124"/>
        <end position="253"/>
    </location>
</feature>
<dbReference type="GO" id="GO:0003735">
    <property type="term" value="F:structural constituent of ribosome"/>
    <property type="evidence" value="ECO:0007669"/>
    <property type="project" value="InterPro"/>
</dbReference>
<feature type="domain" description="Large ribosomal subunit protein uL2 RNA-binding" evidence="8">
    <location>
        <begin position="42"/>
        <end position="118"/>
    </location>
</feature>
<proteinExistence type="inferred from homology"/>
<dbReference type="FunFam" id="2.40.50.140:FF:000003">
    <property type="entry name" value="50S ribosomal protein L2"/>
    <property type="match status" value="1"/>
</dbReference>
<evidence type="ECO:0000256" key="3">
    <source>
        <dbReference type="ARBA" id="ARBA00023274"/>
    </source>
</evidence>
<dbReference type="SUPFAM" id="SSF50249">
    <property type="entry name" value="Nucleic acid-binding proteins"/>
    <property type="match status" value="1"/>
</dbReference>
<dbReference type="HAMAP" id="MF_01320_B">
    <property type="entry name" value="Ribosomal_uL2_B"/>
    <property type="match status" value="1"/>
</dbReference>
<evidence type="ECO:0000313" key="10">
    <source>
        <dbReference type="Proteomes" id="UP000229893"/>
    </source>
</evidence>
<evidence type="ECO:0000259" key="7">
    <source>
        <dbReference type="SMART" id="SM01382"/>
    </source>
</evidence>
<dbReference type="InterPro" id="IPR022671">
    <property type="entry name" value="Ribosomal_uL2_CS"/>
</dbReference>
<dbReference type="PROSITE" id="PS00467">
    <property type="entry name" value="RIBOSOMAL_L2"/>
    <property type="match status" value="1"/>
</dbReference>
<dbReference type="PANTHER" id="PTHR13691:SF5">
    <property type="entry name" value="LARGE RIBOSOMAL SUBUNIT PROTEIN UL2M"/>
    <property type="match status" value="1"/>
</dbReference>
<dbReference type="InterPro" id="IPR002171">
    <property type="entry name" value="Ribosomal_uL2"/>
</dbReference>
<reference evidence="9 10" key="1">
    <citation type="submission" date="2017-09" db="EMBL/GenBank/DDBJ databases">
        <title>Depth-based differentiation of microbial function through sediment-hosted aquifers and enrichment of novel symbionts in the deep terrestrial subsurface.</title>
        <authorList>
            <person name="Probst A.J."/>
            <person name="Ladd B."/>
            <person name="Jarett J.K."/>
            <person name="Geller-Mcgrath D.E."/>
            <person name="Sieber C.M."/>
            <person name="Emerson J.B."/>
            <person name="Anantharaman K."/>
            <person name="Thomas B.C."/>
            <person name="Malmstrom R."/>
            <person name="Stieglmeier M."/>
            <person name="Klingl A."/>
            <person name="Woyke T."/>
            <person name="Ryan C.M."/>
            <person name="Banfield J.F."/>
        </authorList>
    </citation>
    <scope>NUCLEOTIDE SEQUENCE [LARGE SCALE GENOMIC DNA]</scope>
    <source>
        <strain evidence="9">CG11_big_fil_rev_8_21_14_0_20_35_14</strain>
    </source>
</reference>
<dbReference type="InterPro" id="IPR012340">
    <property type="entry name" value="NA-bd_OB-fold"/>
</dbReference>
<dbReference type="InterPro" id="IPR008991">
    <property type="entry name" value="Translation_prot_SH3-like_sf"/>
</dbReference>
<dbReference type="NCBIfam" id="TIGR01171">
    <property type="entry name" value="rplB_bact"/>
    <property type="match status" value="1"/>
</dbReference>
<dbReference type="PIRSF" id="PIRSF002158">
    <property type="entry name" value="Ribosomal_L2"/>
    <property type="match status" value="1"/>
</dbReference>
<evidence type="ECO:0000256" key="2">
    <source>
        <dbReference type="ARBA" id="ARBA00022980"/>
    </source>
</evidence>
<comment type="caution">
    <text evidence="9">The sequence shown here is derived from an EMBL/GenBank/DDBJ whole genome shotgun (WGS) entry which is preliminary data.</text>
</comment>
<dbReference type="InterPro" id="IPR022666">
    <property type="entry name" value="Ribosomal_uL2_RNA-bd_dom"/>
</dbReference>
<dbReference type="InterPro" id="IPR005880">
    <property type="entry name" value="Ribosomal_uL2_bac/org-type"/>
</dbReference>